<dbReference type="AlphaFoldDB" id="A0AAV2VZ85"/>
<sequence length="112" mass="12499">MKKLFVLLSALFSFALSAGQVTQTGLKVTKVMAGYPNGEVYFYVDKLPKNPKNCANPRSNHNILVVDPKRSDVSQVLSVLLTSKASHSNIEIQVYDDYCLNDYAVIRRVAVY</sequence>
<evidence type="ECO:0000256" key="1">
    <source>
        <dbReference type="SAM" id="SignalP"/>
    </source>
</evidence>
<name>A0AAV2VZ85_9VIBR</name>
<proteinExistence type="predicted"/>
<feature type="chain" id="PRO_5043607035" evidence="1">
    <location>
        <begin position="19"/>
        <end position="112"/>
    </location>
</feature>
<dbReference type="RefSeq" id="WP_022613990.1">
    <property type="nucleotide sequence ID" value="NZ_LK391965.1"/>
</dbReference>
<reference evidence="2 3" key="1">
    <citation type="journal article" date="2013" name="ISME J.">
        <title>Comparative genomics of pathogenic lineages of Vibrio nigripulchritudo identifies virulence-associated traits.</title>
        <authorList>
            <person name="Goudenege D."/>
            <person name="Labreuche Y."/>
            <person name="Krin E."/>
            <person name="Ansquer D."/>
            <person name="Mangenot S."/>
            <person name="Calteau A."/>
            <person name="Medigue C."/>
            <person name="Mazel D."/>
            <person name="Polz M.F."/>
            <person name="Le Roux F."/>
        </authorList>
    </citation>
    <scope>NUCLEOTIDE SEQUENCE [LARGE SCALE GENOMIC DNA]</scope>
    <source>
        <strain evidence="2 3">SOn1</strain>
    </source>
</reference>
<feature type="signal peptide" evidence="1">
    <location>
        <begin position="1"/>
        <end position="18"/>
    </location>
</feature>
<keyword evidence="1" id="KW-0732">Signal</keyword>
<accession>A0AAV2VZ85</accession>
<dbReference type="Proteomes" id="UP000018211">
    <property type="component" value="Unassembled WGS sequence"/>
</dbReference>
<evidence type="ECO:0000313" key="3">
    <source>
        <dbReference type="Proteomes" id="UP000018211"/>
    </source>
</evidence>
<comment type="caution">
    <text evidence="2">The sequence shown here is derived from an EMBL/GenBank/DDBJ whole genome shotgun (WGS) entry which is preliminary data.</text>
</comment>
<evidence type="ECO:0000313" key="2">
    <source>
        <dbReference type="EMBL" id="CCO50084.1"/>
    </source>
</evidence>
<organism evidence="2 3">
    <name type="scientific">Vibrio nigripulchritudo SOn1</name>
    <dbReference type="NCBI Taxonomy" id="1238450"/>
    <lineage>
        <taxon>Bacteria</taxon>
        <taxon>Pseudomonadati</taxon>
        <taxon>Pseudomonadota</taxon>
        <taxon>Gammaproteobacteria</taxon>
        <taxon>Vibrionales</taxon>
        <taxon>Vibrionaceae</taxon>
        <taxon>Vibrio</taxon>
    </lineage>
</organism>
<protein>
    <submittedName>
        <fullName evidence="2">Uncharacterized protein</fullName>
    </submittedName>
</protein>
<gene>
    <name evidence="2" type="ORF">VIBNISOn1_970107</name>
</gene>
<dbReference type="EMBL" id="CAOF01000194">
    <property type="protein sequence ID" value="CCO50084.1"/>
    <property type="molecule type" value="Genomic_DNA"/>
</dbReference>